<name>A0ABP3VSE6_9BURK</name>
<gene>
    <name evidence="5" type="ORF">GCM10009107_50710</name>
</gene>
<organism evidence="5 6">
    <name type="scientific">Ideonella azotifigens</name>
    <dbReference type="NCBI Taxonomy" id="513160"/>
    <lineage>
        <taxon>Bacteria</taxon>
        <taxon>Pseudomonadati</taxon>
        <taxon>Pseudomonadota</taxon>
        <taxon>Betaproteobacteria</taxon>
        <taxon>Burkholderiales</taxon>
        <taxon>Sphaerotilaceae</taxon>
        <taxon>Ideonella</taxon>
    </lineage>
</organism>
<accession>A0ABP3VSE6</accession>
<reference evidence="6" key="1">
    <citation type="journal article" date="2019" name="Int. J. Syst. Evol. Microbiol.">
        <title>The Global Catalogue of Microorganisms (GCM) 10K type strain sequencing project: providing services to taxonomists for standard genome sequencing and annotation.</title>
        <authorList>
            <consortium name="The Broad Institute Genomics Platform"/>
            <consortium name="The Broad Institute Genome Sequencing Center for Infectious Disease"/>
            <person name="Wu L."/>
            <person name="Ma J."/>
        </authorList>
    </citation>
    <scope>NUCLEOTIDE SEQUENCE [LARGE SCALE GENOMIC DNA]</scope>
    <source>
        <strain evidence="6">JCM 15503</strain>
    </source>
</reference>
<keyword evidence="6" id="KW-1185">Reference proteome</keyword>
<dbReference type="Proteomes" id="UP001500279">
    <property type="component" value="Unassembled WGS sequence"/>
</dbReference>
<dbReference type="Pfam" id="PF13505">
    <property type="entry name" value="OMP_b-brl"/>
    <property type="match status" value="1"/>
</dbReference>
<protein>
    <recommendedName>
        <fullName evidence="4">Outer membrane protein beta-barrel domain-containing protein</fullName>
    </recommendedName>
</protein>
<evidence type="ECO:0000259" key="4">
    <source>
        <dbReference type="Pfam" id="PF13505"/>
    </source>
</evidence>
<evidence type="ECO:0000256" key="1">
    <source>
        <dbReference type="ARBA" id="ARBA00004442"/>
    </source>
</evidence>
<sequence>MRAAAAGVLLSVGLAAHATDFTLGFGAGADRGKTDCVDGFACDHSSAHGKLFLNYRLDEAWDLQALGFAGSRFKGGDTTDDGTTFGGSFRVDALGLAAGYRVPLAPDWWLRGQLGVAAVRTRFSYAAPFEGDVSKTQAQPLAGLSAGYAIAPGWLLSLDYDFTRFKVHSTRGSLHLLGLSAQMAF</sequence>
<feature type="chain" id="PRO_5045708131" description="Outer membrane protein beta-barrel domain-containing protein" evidence="3">
    <location>
        <begin position="19"/>
        <end position="185"/>
    </location>
</feature>
<comment type="subcellular location">
    <subcellularLocation>
        <location evidence="1">Cell outer membrane</location>
    </subcellularLocation>
</comment>
<dbReference type="Gene3D" id="2.40.160.20">
    <property type="match status" value="1"/>
</dbReference>
<proteinExistence type="predicted"/>
<dbReference type="SUPFAM" id="SSF56925">
    <property type="entry name" value="OMPA-like"/>
    <property type="match status" value="1"/>
</dbReference>
<dbReference type="InterPro" id="IPR011250">
    <property type="entry name" value="OMP/PagP_B-barrel"/>
</dbReference>
<evidence type="ECO:0000256" key="3">
    <source>
        <dbReference type="SAM" id="SignalP"/>
    </source>
</evidence>
<feature type="domain" description="Outer membrane protein beta-barrel" evidence="4">
    <location>
        <begin position="5"/>
        <end position="167"/>
    </location>
</feature>
<evidence type="ECO:0000313" key="6">
    <source>
        <dbReference type="Proteomes" id="UP001500279"/>
    </source>
</evidence>
<evidence type="ECO:0000256" key="2">
    <source>
        <dbReference type="ARBA" id="ARBA00022729"/>
    </source>
</evidence>
<keyword evidence="2 3" id="KW-0732">Signal</keyword>
<feature type="signal peptide" evidence="3">
    <location>
        <begin position="1"/>
        <end position="18"/>
    </location>
</feature>
<dbReference type="EMBL" id="BAAAEW010000042">
    <property type="protein sequence ID" value="GAA0764507.1"/>
    <property type="molecule type" value="Genomic_DNA"/>
</dbReference>
<dbReference type="InterPro" id="IPR027385">
    <property type="entry name" value="Beta-barrel_OMP"/>
</dbReference>
<evidence type="ECO:0000313" key="5">
    <source>
        <dbReference type="EMBL" id="GAA0764507.1"/>
    </source>
</evidence>
<comment type="caution">
    <text evidence="5">The sequence shown here is derived from an EMBL/GenBank/DDBJ whole genome shotgun (WGS) entry which is preliminary data.</text>
</comment>